<name>A0ABV1D0Y9_9FIRM</name>
<reference evidence="1 2" key="1">
    <citation type="submission" date="2024-03" db="EMBL/GenBank/DDBJ databases">
        <title>Human intestinal bacterial collection.</title>
        <authorList>
            <person name="Pauvert C."/>
            <person name="Hitch T.C.A."/>
            <person name="Clavel T."/>
        </authorList>
    </citation>
    <scope>NUCLEOTIDE SEQUENCE [LARGE SCALE GENOMIC DNA]</scope>
    <source>
        <strain evidence="1 2">CLA-SR-H021</strain>
    </source>
</reference>
<dbReference type="Pfam" id="PF17645">
    <property type="entry name" value="Amdase"/>
    <property type="match status" value="1"/>
</dbReference>
<protein>
    <submittedName>
        <fullName evidence="1">Arylmalonate decarboxylase</fullName>
    </submittedName>
</protein>
<accession>A0ABV1D0Y9</accession>
<dbReference type="PANTHER" id="PTHR40267">
    <property type="entry name" value="BLR3294 PROTEIN"/>
    <property type="match status" value="1"/>
</dbReference>
<dbReference type="InterPro" id="IPR026286">
    <property type="entry name" value="MaiA/AMDase"/>
</dbReference>
<organism evidence="1 2">
    <name type="scientific">Enterocloster hominis</name>
    <name type="common">ex Hitch et al. 2024</name>
    <dbReference type="NCBI Taxonomy" id="1917870"/>
    <lineage>
        <taxon>Bacteria</taxon>
        <taxon>Bacillati</taxon>
        <taxon>Bacillota</taxon>
        <taxon>Clostridia</taxon>
        <taxon>Lachnospirales</taxon>
        <taxon>Lachnospiraceae</taxon>
        <taxon>Enterocloster</taxon>
    </lineage>
</organism>
<keyword evidence="2" id="KW-1185">Reference proteome</keyword>
<dbReference type="Gene3D" id="3.40.50.12500">
    <property type="match status" value="1"/>
</dbReference>
<dbReference type="EMBL" id="JBBMFM010000008">
    <property type="protein sequence ID" value="MEQ2424055.1"/>
    <property type="molecule type" value="Genomic_DNA"/>
</dbReference>
<dbReference type="Proteomes" id="UP001454086">
    <property type="component" value="Unassembled WGS sequence"/>
</dbReference>
<dbReference type="PANTHER" id="PTHR40267:SF1">
    <property type="entry name" value="BLR3294 PROTEIN"/>
    <property type="match status" value="1"/>
</dbReference>
<dbReference type="RefSeq" id="WP_008723268.1">
    <property type="nucleotide sequence ID" value="NZ_JAJFDX010000009.1"/>
</dbReference>
<dbReference type="InterPro" id="IPR053714">
    <property type="entry name" value="Iso_Racemase_Enz_sf"/>
</dbReference>
<dbReference type="PIRSF" id="PIRSF015736">
    <property type="entry name" value="MI"/>
    <property type="match status" value="1"/>
</dbReference>
<proteinExistence type="predicted"/>
<evidence type="ECO:0000313" key="1">
    <source>
        <dbReference type="EMBL" id="MEQ2424055.1"/>
    </source>
</evidence>
<sequence>MYSWRAQIGVIAPSVSPNIERDFARFAPDGVGVATTRIEFSGNPIASELQKMVDRLSITASIYKSMPHDCVVFGCTSGSLIGGMDFDKQCCKTIEEACGCKGLTTSTAVLEAFSCLETGTTAVLTPYPDETNNLERQFLEDNGIHVTCITGMKFKEPRICYISPETVYQHIKQLNLAGAESIFISCTGLNVLDIIEDIETDFGLPVITSNQSTLWSALRHSRVKTRIPYLGKLLTL</sequence>
<evidence type="ECO:0000313" key="2">
    <source>
        <dbReference type="Proteomes" id="UP001454086"/>
    </source>
</evidence>
<gene>
    <name evidence="1" type="ORF">WMQ36_03645</name>
</gene>
<comment type="caution">
    <text evidence="1">The sequence shown here is derived from an EMBL/GenBank/DDBJ whole genome shotgun (WGS) entry which is preliminary data.</text>
</comment>